<dbReference type="STRING" id="121845.A0A3Q0INR0"/>
<keyword evidence="1" id="KW-0479">Metal-binding</keyword>
<dbReference type="KEGG" id="dci:113465540"/>
<sequence>MIRHNVFDPISGAIFPDSFHDTKFLHSPSSTSITSSTHKPCLRPSLQLKSRHYNSYDVTTKAYNSSYVTNKGYSDHDAITKTYTSDVTTYASRDVNKSYSSRDVTSTMCREFFCPCGKKYRSKTSYNLHMRLECGKEPQFQCPYCPKRTHQKISLQKHMFSKHPNQRLR</sequence>
<dbReference type="KEGG" id="dci:113465542"/>
<dbReference type="RefSeq" id="XP_026675950.1">
    <property type="nucleotide sequence ID" value="XM_026820149.1"/>
</dbReference>
<dbReference type="RefSeq" id="XP_026675949.1">
    <property type="nucleotide sequence ID" value="XM_026820148.1"/>
</dbReference>
<reference evidence="4 5" key="1">
    <citation type="submission" date="2025-04" db="UniProtKB">
        <authorList>
            <consortium name="RefSeq"/>
        </authorList>
    </citation>
    <scope>IDENTIFICATION</scope>
</reference>
<evidence type="ECO:0000313" key="5">
    <source>
        <dbReference type="RefSeq" id="XP_026675950.1"/>
    </source>
</evidence>
<dbReference type="AlphaFoldDB" id="A0A3Q0INR0"/>
<dbReference type="GeneID" id="113465542"/>
<feature type="domain" description="C2H2-type" evidence="2">
    <location>
        <begin position="107"/>
        <end position="138"/>
    </location>
</feature>
<dbReference type="InterPro" id="IPR036236">
    <property type="entry name" value="Znf_C2H2_sf"/>
</dbReference>
<keyword evidence="3" id="KW-1185">Reference proteome</keyword>
<keyword evidence="1" id="KW-0863">Zinc-finger</keyword>
<keyword evidence="1" id="KW-0862">Zinc</keyword>
<dbReference type="SUPFAM" id="SSF57667">
    <property type="entry name" value="beta-beta-alpha zinc fingers"/>
    <property type="match status" value="1"/>
</dbReference>
<dbReference type="Proteomes" id="UP000079169">
    <property type="component" value="Unplaced"/>
</dbReference>
<organism evidence="3 5">
    <name type="scientific">Diaphorina citri</name>
    <name type="common">Asian citrus psyllid</name>
    <dbReference type="NCBI Taxonomy" id="121845"/>
    <lineage>
        <taxon>Eukaryota</taxon>
        <taxon>Metazoa</taxon>
        <taxon>Ecdysozoa</taxon>
        <taxon>Arthropoda</taxon>
        <taxon>Hexapoda</taxon>
        <taxon>Insecta</taxon>
        <taxon>Pterygota</taxon>
        <taxon>Neoptera</taxon>
        <taxon>Paraneoptera</taxon>
        <taxon>Hemiptera</taxon>
        <taxon>Sternorrhyncha</taxon>
        <taxon>Psylloidea</taxon>
        <taxon>Psyllidae</taxon>
        <taxon>Diaphorininae</taxon>
        <taxon>Diaphorina</taxon>
    </lineage>
</organism>
<dbReference type="PaxDb" id="121845-A0A3Q0INR0"/>
<gene>
    <name evidence="5" type="primary">LOC113465542</name>
    <name evidence="4" type="synonym">LOC113465540</name>
</gene>
<evidence type="ECO:0000313" key="3">
    <source>
        <dbReference type="Proteomes" id="UP000079169"/>
    </source>
</evidence>
<dbReference type="Gene3D" id="3.30.160.60">
    <property type="entry name" value="Classic Zinc Finger"/>
    <property type="match status" value="1"/>
</dbReference>
<dbReference type="SMART" id="SM00355">
    <property type="entry name" value="ZnF_C2H2"/>
    <property type="match status" value="1"/>
</dbReference>
<dbReference type="PROSITE" id="PS50157">
    <property type="entry name" value="ZINC_FINGER_C2H2_2"/>
    <property type="match status" value="2"/>
</dbReference>
<evidence type="ECO:0000313" key="4">
    <source>
        <dbReference type="RefSeq" id="XP_026675949.1"/>
    </source>
</evidence>
<proteinExistence type="predicted"/>
<dbReference type="GO" id="GO:0008270">
    <property type="term" value="F:zinc ion binding"/>
    <property type="evidence" value="ECO:0007669"/>
    <property type="project" value="UniProtKB-KW"/>
</dbReference>
<feature type="domain" description="C2H2-type" evidence="2">
    <location>
        <begin position="140"/>
        <end position="168"/>
    </location>
</feature>
<name>A0A3Q0INR0_DIACI</name>
<evidence type="ECO:0000256" key="1">
    <source>
        <dbReference type="PROSITE-ProRule" id="PRU00042"/>
    </source>
</evidence>
<dbReference type="InterPro" id="IPR013087">
    <property type="entry name" value="Znf_C2H2_type"/>
</dbReference>
<protein>
    <submittedName>
        <fullName evidence="4 5">Longitudinals lacking protein, isoforms N/O/W/X/Y-like</fullName>
    </submittedName>
</protein>
<evidence type="ECO:0000259" key="2">
    <source>
        <dbReference type="PROSITE" id="PS50157"/>
    </source>
</evidence>
<accession>A0A3Q0INR0</accession>